<dbReference type="STRING" id="1034345.GCA_000236865_00958"/>
<dbReference type="GO" id="GO:0016788">
    <property type="term" value="F:hydrolase activity, acting on ester bonds"/>
    <property type="evidence" value="ECO:0007669"/>
    <property type="project" value="InterPro"/>
</dbReference>
<dbReference type="Proteomes" id="UP000253792">
    <property type="component" value="Unassembled WGS sequence"/>
</dbReference>
<dbReference type="AlphaFoldDB" id="A0A369LF85"/>
<protein>
    <submittedName>
        <fullName evidence="2">TatD family deoxyribonuclease</fullName>
    </submittedName>
</protein>
<dbReference type="CDD" id="cd01310">
    <property type="entry name" value="TatD_DNAse"/>
    <property type="match status" value="1"/>
</dbReference>
<dbReference type="OrthoDB" id="9810005at2"/>
<reference evidence="2 3" key="1">
    <citation type="journal article" date="2018" name="Elife">
        <title>Discovery and characterization of a prevalent human gut bacterial enzyme sufficient for the inactivation of a family of plant toxins.</title>
        <authorList>
            <person name="Koppel N."/>
            <person name="Bisanz J.E."/>
            <person name="Pandelia M.E."/>
            <person name="Turnbaugh P.J."/>
            <person name="Balskus E.P."/>
        </authorList>
    </citation>
    <scope>NUCLEOTIDE SEQUENCE [LARGE SCALE GENOMIC DNA]</scope>
    <source>
        <strain evidence="3">anaerobia AP69FAA</strain>
    </source>
</reference>
<name>A0A369LF85_9ACTN</name>
<keyword evidence="3" id="KW-1185">Reference proteome</keyword>
<comment type="caution">
    <text evidence="2">The sequence shown here is derived from an EMBL/GenBank/DDBJ whole genome shotgun (WGS) entry which is preliminary data.</text>
</comment>
<keyword evidence="1" id="KW-0378">Hydrolase</keyword>
<organism evidence="2 3">
    <name type="scientific">Senegalimassilia anaerobia</name>
    <dbReference type="NCBI Taxonomy" id="1473216"/>
    <lineage>
        <taxon>Bacteria</taxon>
        <taxon>Bacillati</taxon>
        <taxon>Actinomycetota</taxon>
        <taxon>Coriobacteriia</taxon>
        <taxon>Coriobacteriales</taxon>
        <taxon>Coriobacteriaceae</taxon>
        <taxon>Senegalimassilia</taxon>
    </lineage>
</organism>
<evidence type="ECO:0000313" key="3">
    <source>
        <dbReference type="Proteomes" id="UP000253792"/>
    </source>
</evidence>
<gene>
    <name evidence="2" type="ORF">C1880_02565</name>
</gene>
<dbReference type="InterPro" id="IPR001130">
    <property type="entry name" value="TatD-like"/>
</dbReference>
<evidence type="ECO:0000313" key="2">
    <source>
        <dbReference type="EMBL" id="RDB56668.1"/>
    </source>
</evidence>
<dbReference type="PANTHER" id="PTHR46124:SF2">
    <property type="entry name" value="D-AMINOACYL-TRNA DEACYLASE"/>
    <property type="match status" value="1"/>
</dbReference>
<dbReference type="EMBL" id="PPTP01000002">
    <property type="protein sequence ID" value="RDB56668.1"/>
    <property type="molecule type" value="Genomic_DNA"/>
</dbReference>
<dbReference type="InterPro" id="IPR018228">
    <property type="entry name" value="DNase_TatD-rel_CS"/>
</dbReference>
<dbReference type="InterPro" id="IPR032466">
    <property type="entry name" value="Metal_Hydrolase"/>
</dbReference>
<dbReference type="Gene3D" id="3.20.20.140">
    <property type="entry name" value="Metal-dependent hydrolases"/>
    <property type="match status" value="1"/>
</dbReference>
<dbReference type="PANTHER" id="PTHR46124">
    <property type="entry name" value="D-AMINOACYL-TRNA DEACYLASE"/>
    <property type="match status" value="1"/>
</dbReference>
<dbReference type="PROSITE" id="PS01091">
    <property type="entry name" value="TATD_3"/>
    <property type="match status" value="1"/>
</dbReference>
<dbReference type="Pfam" id="PF01026">
    <property type="entry name" value="TatD_DNase"/>
    <property type="match status" value="1"/>
</dbReference>
<accession>A0A369LF85</accession>
<dbReference type="RefSeq" id="WP_114620177.1">
    <property type="nucleotide sequence ID" value="NZ_DBFBBI010000046.1"/>
</dbReference>
<sequence length="358" mass="39862">MAEEEQQPVFADALFRQKRKHGKFRLVEPPRIAGPVVDTHAHVHLLADPALEFARCAAWGVGFVCDIVDVQEDAPDVFERIDDWHAQAQSRLPEAVERTREVLAAGGDELTHLPDGADAACFALPDDAASRSLPRLRLAAGVHPHNARFYDDAMESRLVNRLADPRICAVGEIGLDYHYDLSPREDQRRAFRRQIRLAHTTGLPAALHVREAHDEAFAILREEGFPEAGTLLHCFDLDWETLEPWVDRGCFVALGGALTFKRCQDTRDAVARTPRNLLLTETDSPYMTPEPMRGMPCGPAHTVFTAACMAEVLGCETEKARSQMLAQIAQNARALLDRPPTAWQIEHAQTAATERNCE</sequence>
<evidence type="ECO:0000256" key="1">
    <source>
        <dbReference type="ARBA" id="ARBA00022801"/>
    </source>
</evidence>
<proteinExistence type="predicted"/>
<dbReference type="SUPFAM" id="SSF51556">
    <property type="entry name" value="Metallo-dependent hydrolases"/>
    <property type="match status" value="1"/>
</dbReference>
<dbReference type="GO" id="GO:0005829">
    <property type="term" value="C:cytosol"/>
    <property type="evidence" value="ECO:0007669"/>
    <property type="project" value="TreeGrafter"/>
</dbReference>